<dbReference type="EMBL" id="FMXO01000009">
    <property type="protein sequence ID" value="SDB36152.1"/>
    <property type="molecule type" value="Genomic_DNA"/>
</dbReference>
<dbReference type="STRING" id="617002.SAMN05660653_01703"/>
<feature type="transmembrane region" description="Helical" evidence="1">
    <location>
        <begin position="78"/>
        <end position="99"/>
    </location>
</feature>
<feature type="transmembrane region" description="Helical" evidence="1">
    <location>
        <begin position="111"/>
        <end position="132"/>
    </location>
</feature>
<protein>
    <submittedName>
        <fullName evidence="3">Nuclease-related domain-containing protein</fullName>
    </submittedName>
</protein>
<keyword evidence="1" id="KW-0812">Transmembrane</keyword>
<evidence type="ECO:0000313" key="4">
    <source>
        <dbReference type="Proteomes" id="UP000198771"/>
    </source>
</evidence>
<proteinExistence type="predicted"/>
<feature type="domain" description="NERD" evidence="2">
    <location>
        <begin position="140"/>
        <end position="232"/>
    </location>
</feature>
<evidence type="ECO:0000259" key="2">
    <source>
        <dbReference type="PROSITE" id="PS50965"/>
    </source>
</evidence>
<keyword evidence="1" id="KW-1133">Transmembrane helix</keyword>
<dbReference type="Pfam" id="PF08378">
    <property type="entry name" value="NERD"/>
    <property type="match status" value="1"/>
</dbReference>
<keyword evidence="1" id="KW-0472">Membrane</keyword>
<organism evidence="3 4">
    <name type="scientific">Desulfonatronum thiosulfatophilum</name>
    <dbReference type="NCBI Taxonomy" id="617002"/>
    <lineage>
        <taxon>Bacteria</taxon>
        <taxon>Pseudomonadati</taxon>
        <taxon>Thermodesulfobacteriota</taxon>
        <taxon>Desulfovibrionia</taxon>
        <taxon>Desulfovibrionales</taxon>
        <taxon>Desulfonatronaceae</taxon>
        <taxon>Desulfonatronum</taxon>
    </lineage>
</organism>
<dbReference type="AlphaFoldDB" id="A0A1G6CTJ5"/>
<evidence type="ECO:0000256" key="1">
    <source>
        <dbReference type="SAM" id="Phobius"/>
    </source>
</evidence>
<sequence length="316" mass="36436">MAIFFLHISQDLAFMLTLAYQYIPILILFITLAVLFGFLIVHKKLTETRQKRSPFTKDFLRGPGYSEFKRIELINEDITCWLFVLLFLPIFVYSILFMHLHHPDRALQDNLLFYIPFALFYGFGLYKMNFLLTQRRKARLGFEGEIAVGQELNQLLANGYHVFHDYPASKNNIDHVLIGPAGVFAVETKARSKPTTKKNPQGDHKVFYDGKLLKFPGWSESEPIRQAKRQAAELSVELSKAVGEPVQAQPVLAIPGWYVERTAKPDIFIVNGKGAHGLFCKLPVSLDESMIQRIVYQVEQKCRDVKPKAYREWEQH</sequence>
<dbReference type="Proteomes" id="UP000198771">
    <property type="component" value="Unassembled WGS sequence"/>
</dbReference>
<gene>
    <name evidence="3" type="ORF">SAMN05660653_01703</name>
</gene>
<name>A0A1G6CTJ5_9BACT</name>
<evidence type="ECO:0000313" key="3">
    <source>
        <dbReference type="EMBL" id="SDB36152.1"/>
    </source>
</evidence>
<keyword evidence="4" id="KW-1185">Reference proteome</keyword>
<reference evidence="3 4" key="1">
    <citation type="submission" date="2016-10" db="EMBL/GenBank/DDBJ databases">
        <authorList>
            <person name="de Groot N.N."/>
        </authorList>
    </citation>
    <scope>NUCLEOTIDE SEQUENCE [LARGE SCALE GENOMIC DNA]</scope>
    <source>
        <strain evidence="3 4">ASO4-2</strain>
    </source>
</reference>
<feature type="transmembrane region" description="Helical" evidence="1">
    <location>
        <begin position="20"/>
        <end position="41"/>
    </location>
</feature>
<dbReference type="InterPro" id="IPR011528">
    <property type="entry name" value="NERD"/>
</dbReference>
<accession>A0A1G6CTJ5</accession>
<dbReference type="PROSITE" id="PS50965">
    <property type="entry name" value="NERD"/>
    <property type="match status" value="1"/>
</dbReference>